<dbReference type="InterPro" id="IPR010487">
    <property type="entry name" value="NGRN/Rrg9"/>
</dbReference>
<accession>A0A0L0BP27</accession>
<dbReference type="EMBL" id="JRES01001582">
    <property type="protein sequence ID" value="KNC21761.1"/>
    <property type="molecule type" value="Genomic_DNA"/>
</dbReference>
<name>A0A0L0BP27_LUCCU</name>
<sequence length="382" mass="43836">MGFSLQLSRTFSTTSFLMVRRLAKRSNPGLGYQLTAIEDAAKVIQSDPEGFEGLESDLFNAHKSHKQHELDLQRQKDKIRQRIIERKYFKKDQLPNLLTYAEKEQIKFLHSSDKEEWTVEKLSESFPASAETICKILKSNWSPLSSKRILAHDTSVFRNWERFKKGEYNGKISSDMYEHLKKFVDREQNINILHDPTKSFQKMQWQKPKSNEFSSIISSLRPKTNDQVNTKALTDGKAKDKSGTIGSGDSDTYLLGEIQNKKPITIHQLKSSHLSDKSLQGNSKSLDQLAAQKLKNSSGTGIIKEKGITSNNIAAFDYTEKFVSNEVVINEVDKKRYGMSTTKERIHIPRKLWRKGATYRANDCYYDDDGEFLYRVPGMTSK</sequence>
<dbReference type="PANTHER" id="PTHR13475:SF3">
    <property type="entry name" value="NEUGRIN"/>
    <property type="match status" value="1"/>
</dbReference>
<dbReference type="Proteomes" id="UP000037069">
    <property type="component" value="Unassembled WGS sequence"/>
</dbReference>
<reference evidence="1 2" key="1">
    <citation type="journal article" date="2015" name="Nat. Commun.">
        <title>Lucilia cuprina genome unlocks parasitic fly biology to underpin future interventions.</title>
        <authorList>
            <person name="Anstead C.A."/>
            <person name="Korhonen P.K."/>
            <person name="Young N.D."/>
            <person name="Hall R.S."/>
            <person name="Jex A.R."/>
            <person name="Murali S.C."/>
            <person name="Hughes D.S."/>
            <person name="Lee S.F."/>
            <person name="Perry T."/>
            <person name="Stroehlein A.J."/>
            <person name="Ansell B.R."/>
            <person name="Breugelmans B."/>
            <person name="Hofmann A."/>
            <person name="Qu J."/>
            <person name="Dugan S."/>
            <person name="Lee S.L."/>
            <person name="Chao H."/>
            <person name="Dinh H."/>
            <person name="Han Y."/>
            <person name="Doddapaneni H.V."/>
            <person name="Worley K.C."/>
            <person name="Muzny D.M."/>
            <person name="Ioannidis P."/>
            <person name="Waterhouse R.M."/>
            <person name="Zdobnov E.M."/>
            <person name="James P.J."/>
            <person name="Bagnall N.H."/>
            <person name="Kotze A.C."/>
            <person name="Gibbs R.A."/>
            <person name="Richards S."/>
            <person name="Batterham P."/>
            <person name="Gasser R.B."/>
        </authorList>
    </citation>
    <scope>NUCLEOTIDE SEQUENCE [LARGE SCALE GENOMIC DNA]</scope>
    <source>
        <strain evidence="1 2">LS</strain>
        <tissue evidence="1">Full body</tissue>
    </source>
</reference>
<dbReference type="GO" id="GO:0005634">
    <property type="term" value="C:nucleus"/>
    <property type="evidence" value="ECO:0007669"/>
    <property type="project" value="TreeGrafter"/>
</dbReference>
<dbReference type="AlphaFoldDB" id="A0A0L0BP27"/>
<dbReference type="PANTHER" id="PTHR13475">
    <property type="entry name" value="NEUGRIN"/>
    <property type="match status" value="1"/>
</dbReference>
<evidence type="ECO:0000313" key="1">
    <source>
        <dbReference type="EMBL" id="KNC21761.1"/>
    </source>
</evidence>
<proteinExistence type="predicted"/>
<organism evidence="1 2">
    <name type="scientific">Lucilia cuprina</name>
    <name type="common">Green bottle fly</name>
    <name type="synonym">Australian sheep blowfly</name>
    <dbReference type="NCBI Taxonomy" id="7375"/>
    <lineage>
        <taxon>Eukaryota</taxon>
        <taxon>Metazoa</taxon>
        <taxon>Ecdysozoa</taxon>
        <taxon>Arthropoda</taxon>
        <taxon>Hexapoda</taxon>
        <taxon>Insecta</taxon>
        <taxon>Pterygota</taxon>
        <taxon>Neoptera</taxon>
        <taxon>Endopterygota</taxon>
        <taxon>Diptera</taxon>
        <taxon>Brachycera</taxon>
        <taxon>Muscomorpha</taxon>
        <taxon>Oestroidea</taxon>
        <taxon>Calliphoridae</taxon>
        <taxon>Luciliinae</taxon>
        <taxon>Lucilia</taxon>
    </lineage>
</organism>
<comment type="caution">
    <text evidence="1">The sequence shown here is derived from an EMBL/GenBank/DDBJ whole genome shotgun (WGS) entry which is preliminary data.</text>
</comment>
<dbReference type="Pfam" id="PF06413">
    <property type="entry name" value="Neugrin"/>
    <property type="match status" value="1"/>
</dbReference>
<evidence type="ECO:0000313" key="2">
    <source>
        <dbReference type="Proteomes" id="UP000037069"/>
    </source>
</evidence>
<dbReference type="OrthoDB" id="6415470at2759"/>
<gene>
    <name evidence="1" type="ORF">FF38_04026</name>
</gene>
<protein>
    <submittedName>
        <fullName evidence="1">Uncharacterized protein</fullName>
    </submittedName>
</protein>
<dbReference type="OMA" id="FMDVQKT"/>
<keyword evidence="2" id="KW-1185">Reference proteome</keyword>